<accession>A0ABM7FEM3</accession>
<organism evidence="2 3">
    <name type="scientific">Streptomyces graminofaciens</name>
    <dbReference type="NCBI Taxonomy" id="68212"/>
    <lineage>
        <taxon>Bacteria</taxon>
        <taxon>Bacillati</taxon>
        <taxon>Actinomycetota</taxon>
        <taxon>Actinomycetes</taxon>
        <taxon>Kitasatosporales</taxon>
        <taxon>Streptomycetaceae</taxon>
        <taxon>Streptomyces</taxon>
    </lineage>
</organism>
<gene>
    <name evidence="2" type="ORF">SGFS_060990</name>
</gene>
<keyword evidence="3" id="KW-1185">Reference proteome</keyword>
<dbReference type="Pfam" id="PF19054">
    <property type="entry name" value="DUF5753"/>
    <property type="match status" value="1"/>
</dbReference>
<feature type="domain" description="DUF5753" evidence="1">
    <location>
        <begin position="4"/>
        <end position="50"/>
    </location>
</feature>
<dbReference type="InterPro" id="IPR043917">
    <property type="entry name" value="DUF5753"/>
</dbReference>
<proteinExistence type="predicted"/>
<dbReference type="GO" id="GO:0003677">
    <property type="term" value="F:DNA binding"/>
    <property type="evidence" value="ECO:0007669"/>
    <property type="project" value="UniProtKB-KW"/>
</dbReference>
<dbReference type="EMBL" id="AP018448">
    <property type="protein sequence ID" value="BBC34805.1"/>
    <property type="molecule type" value="Genomic_DNA"/>
</dbReference>
<reference evidence="2 3" key="2">
    <citation type="journal article" date="2023" name="ChemBioChem">
        <title>Acyltransferase Domain Exchange between Two Independent Type I Polyketide Synthases in the Same Producer Strain of Macrolide Antibiotics.</title>
        <authorList>
            <person name="Kudo F."/>
            <person name="Kishikawa K."/>
            <person name="Tsuboi K."/>
            <person name="Kido T."/>
            <person name="Usui T."/>
            <person name="Hashimoto J."/>
            <person name="Shin-Ya K."/>
            <person name="Miyanaga A."/>
            <person name="Eguchi T."/>
        </authorList>
    </citation>
    <scope>NUCLEOTIDE SEQUENCE [LARGE SCALE GENOMIC DNA]</scope>
    <source>
        <strain evidence="2 3">A-8890</strain>
    </source>
</reference>
<evidence type="ECO:0000313" key="2">
    <source>
        <dbReference type="EMBL" id="BBC34805.1"/>
    </source>
</evidence>
<keyword evidence="2" id="KW-0238">DNA-binding</keyword>
<evidence type="ECO:0000259" key="1">
    <source>
        <dbReference type="Pfam" id="PF19054"/>
    </source>
</evidence>
<evidence type="ECO:0000313" key="3">
    <source>
        <dbReference type="Proteomes" id="UP001321542"/>
    </source>
</evidence>
<name>A0ABM7FEM3_9ACTN</name>
<protein>
    <submittedName>
        <fullName evidence="2">DNA-binding protein</fullName>
    </submittedName>
</protein>
<sequence>MTALDTVQRDTPYGTAFLDDSAQLRAMRTLLRKVESVSLDPVKSRDFVHRLSKEL</sequence>
<dbReference type="Proteomes" id="UP001321542">
    <property type="component" value="Chromosome"/>
</dbReference>
<reference evidence="2 3" key="1">
    <citation type="journal article" date="2010" name="ChemBioChem">
        <title>Cloning and characterization of the biosynthetic gene cluster of 16-membered macrolide antibiotic FD-891: involvement of a dual functional cytochrome P450 monooxygenase catalyzing epoxidation and hydroxylation.</title>
        <authorList>
            <person name="Kudo F."/>
            <person name="Motegi A."/>
            <person name="Mizoue K."/>
            <person name="Eguchi T."/>
        </authorList>
    </citation>
    <scope>NUCLEOTIDE SEQUENCE [LARGE SCALE GENOMIC DNA]</scope>
    <source>
        <strain evidence="2 3">A-8890</strain>
    </source>
</reference>